<dbReference type="EMBL" id="CP024608">
    <property type="protein sequence ID" value="ATQ77775.1"/>
    <property type="molecule type" value="Genomic_DNA"/>
</dbReference>
<evidence type="ECO:0000313" key="7">
    <source>
        <dbReference type="EMBL" id="ATQ77775.1"/>
    </source>
</evidence>
<keyword evidence="1" id="KW-0175">Coiled coil</keyword>
<dbReference type="InterPro" id="IPR036397">
    <property type="entry name" value="RNaseH_sf"/>
</dbReference>
<dbReference type="PANTHER" id="PTHR46889">
    <property type="entry name" value="TRANSPOSASE INSF FOR INSERTION SEQUENCE IS3B-RELATED"/>
    <property type="match status" value="1"/>
</dbReference>
<name>A0A2D2DJ46_9BURK</name>
<evidence type="ECO:0000256" key="1">
    <source>
        <dbReference type="SAM" id="Coils"/>
    </source>
</evidence>
<sequence>MHNRKQKISTPATSHDRKDVASSEVQRPDPEVVPTAKRRAFSAAEKLRILAAADACAAPGDIGALLRREGIYSSHLATWRKQRQAVGEAAALERKRGPKADPAAAQTRRVLELEKEVERLRAKLVKADLIIDVQKKLSTLLGLSTSDRERAEVIDAANNLADRVGVAAACRALRLPRSALYRDRAARRVCTLPLACVAAPARRPPLALSELERRVVLDVLNSPRFANCAPAAIHAQLLDEGRYVASVRTMYRLLQGCAAVRERRNQLRHPEYAKPELLAVVPNQVWSWDITKLKGPVRGTCFHLYVILDIFSRYVVGWMVAEQETAELAEQLIADTAAKEDIMPGTLTLHADRGSSMRSKPVATLLSDLGIVKSHSRPYVSDDNPYSEAQFKTMKYQPGFPARFGSLADARVHCATFFTWYNHQHRHSGIAMMTPESVHTGRAAEVGKQRQATLADAFQRTPNRFKHRMPQTQRLPTAAWINPPATEKKAA</sequence>
<evidence type="ECO:0000256" key="2">
    <source>
        <dbReference type="SAM" id="MobiDB-lite"/>
    </source>
</evidence>
<dbReference type="Proteomes" id="UP000229897">
    <property type="component" value="Chromosome"/>
</dbReference>
<keyword evidence="8" id="KW-1185">Reference proteome</keyword>
<dbReference type="InterPro" id="IPR012337">
    <property type="entry name" value="RNaseH-like_sf"/>
</dbReference>
<feature type="compositionally biased region" description="Basic and acidic residues" evidence="2">
    <location>
        <begin position="14"/>
        <end position="30"/>
    </location>
</feature>
<dbReference type="KEGG" id="mass:CR152_11985"/>
<feature type="domain" description="Integrase catalytic" evidence="3">
    <location>
        <begin position="278"/>
        <end position="443"/>
    </location>
</feature>
<dbReference type="SUPFAM" id="SSF53098">
    <property type="entry name" value="Ribonuclease H-like"/>
    <property type="match status" value="1"/>
</dbReference>
<dbReference type="GO" id="GO:0003676">
    <property type="term" value="F:nucleic acid binding"/>
    <property type="evidence" value="ECO:0007669"/>
    <property type="project" value="InterPro"/>
</dbReference>
<dbReference type="KEGG" id="mass:CR152_27195"/>
<proteinExistence type="predicted"/>
<reference evidence="4" key="1">
    <citation type="submission" date="2017-10" db="EMBL/GenBank/DDBJ databases">
        <title>Massilia psychrophilum sp. nov., a novel purple-pigmented bacterium isolated from Tianshan glacier, Xinjiang Municipality, China.</title>
        <authorList>
            <person name="Wang H."/>
        </authorList>
    </citation>
    <scope>NUCLEOTIDE SEQUENCE [LARGE SCALE GENOMIC DNA]</scope>
    <source>
        <strain evidence="4">B2</strain>
    </source>
</reference>
<dbReference type="NCBIfam" id="NF033516">
    <property type="entry name" value="transpos_IS3"/>
    <property type="match status" value="1"/>
</dbReference>
<dbReference type="AlphaFoldDB" id="A0A2D2DJ46"/>
<dbReference type="KEGG" id="mass:CR152_26925"/>
<evidence type="ECO:0000313" key="4">
    <source>
        <dbReference type="EMBL" id="ATQ74998.1"/>
    </source>
</evidence>
<accession>A0A2D2DJ46</accession>
<evidence type="ECO:0000313" key="5">
    <source>
        <dbReference type="EMBL" id="ATQ75159.1"/>
    </source>
</evidence>
<dbReference type="GO" id="GO:0015074">
    <property type="term" value="P:DNA integration"/>
    <property type="evidence" value="ECO:0007669"/>
    <property type="project" value="InterPro"/>
</dbReference>
<dbReference type="EMBL" id="CP024608">
    <property type="protein sequence ID" value="ATQ77732.1"/>
    <property type="molecule type" value="Genomic_DNA"/>
</dbReference>
<protein>
    <submittedName>
        <fullName evidence="4">IS3 family transposase</fullName>
    </submittedName>
</protein>
<dbReference type="Gene3D" id="3.30.420.10">
    <property type="entry name" value="Ribonuclease H-like superfamily/Ribonuclease H"/>
    <property type="match status" value="1"/>
</dbReference>
<feature type="coiled-coil region" evidence="1">
    <location>
        <begin position="103"/>
        <end position="130"/>
    </location>
</feature>
<dbReference type="PROSITE" id="PS50994">
    <property type="entry name" value="INTEGRASE"/>
    <property type="match status" value="1"/>
</dbReference>
<organism evidence="4 8">
    <name type="scientific">Massilia violaceinigra</name>
    <dbReference type="NCBI Taxonomy" id="2045208"/>
    <lineage>
        <taxon>Bacteria</taxon>
        <taxon>Pseudomonadati</taxon>
        <taxon>Pseudomonadota</taxon>
        <taxon>Betaproteobacteria</taxon>
        <taxon>Burkholderiales</taxon>
        <taxon>Oxalobacteraceae</taxon>
        <taxon>Telluria group</taxon>
        <taxon>Massilia</taxon>
    </lineage>
</organism>
<feature type="region of interest" description="Disordered" evidence="2">
    <location>
        <begin position="1"/>
        <end position="35"/>
    </location>
</feature>
<dbReference type="EMBL" id="CP024608">
    <property type="protein sequence ID" value="ATQ74998.1"/>
    <property type="molecule type" value="Genomic_DNA"/>
</dbReference>
<gene>
    <name evidence="4" type="ORF">CR152_11045</name>
    <name evidence="5" type="ORF">CR152_11985</name>
    <name evidence="6" type="ORF">CR152_26925</name>
    <name evidence="7" type="ORF">CR152_27195</name>
</gene>
<dbReference type="Pfam" id="PF00665">
    <property type="entry name" value="rve"/>
    <property type="match status" value="1"/>
</dbReference>
<dbReference type="InterPro" id="IPR001584">
    <property type="entry name" value="Integrase_cat-core"/>
</dbReference>
<evidence type="ECO:0000313" key="8">
    <source>
        <dbReference type="Proteomes" id="UP000229897"/>
    </source>
</evidence>
<evidence type="ECO:0000313" key="6">
    <source>
        <dbReference type="EMBL" id="ATQ77732.1"/>
    </source>
</evidence>
<dbReference type="KEGG" id="mass:CR152_11045"/>
<dbReference type="PANTHER" id="PTHR46889:SF4">
    <property type="entry name" value="TRANSPOSASE INSO FOR INSERTION SEQUENCE ELEMENT IS911B-RELATED"/>
    <property type="match status" value="1"/>
</dbReference>
<dbReference type="EMBL" id="CP024608">
    <property type="protein sequence ID" value="ATQ75159.1"/>
    <property type="molecule type" value="Genomic_DNA"/>
</dbReference>
<dbReference type="InterPro" id="IPR050900">
    <property type="entry name" value="Transposase_IS3/IS150/IS904"/>
</dbReference>
<evidence type="ECO:0000259" key="3">
    <source>
        <dbReference type="PROSITE" id="PS50994"/>
    </source>
</evidence>
<dbReference type="InterPro" id="IPR048020">
    <property type="entry name" value="Transpos_IS3"/>
</dbReference>